<reference evidence="2 3" key="1">
    <citation type="journal article" date="2019" name="Int. J. Syst. Evol. Microbiol.">
        <title>The Global Catalogue of Microorganisms (GCM) 10K type strain sequencing project: providing services to taxonomists for standard genome sequencing and annotation.</title>
        <authorList>
            <consortium name="The Broad Institute Genomics Platform"/>
            <consortium name="The Broad Institute Genome Sequencing Center for Infectious Disease"/>
            <person name="Wu L."/>
            <person name="Ma J."/>
        </authorList>
    </citation>
    <scope>NUCLEOTIDE SEQUENCE [LARGE SCALE GENOMIC DNA]</scope>
    <source>
        <strain evidence="2 3">JCM 15478</strain>
    </source>
</reference>
<dbReference type="Proteomes" id="UP001500016">
    <property type="component" value="Unassembled WGS sequence"/>
</dbReference>
<evidence type="ECO:0000313" key="3">
    <source>
        <dbReference type="Proteomes" id="UP001500016"/>
    </source>
</evidence>
<keyword evidence="3" id="KW-1185">Reference proteome</keyword>
<feature type="region of interest" description="Disordered" evidence="1">
    <location>
        <begin position="1"/>
        <end position="24"/>
    </location>
</feature>
<dbReference type="InterPro" id="IPR016639">
    <property type="entry name" value="GST_Omega/GSH"/>
</dbReference>
<proteinExistence type="predicted"/>
<dbReference type="PANTHER" id="PTHR32419">
    <property type="entry name" value="GLUTATHIONYL-HYDROQUINONE REDUCTASE"/>
    <property type="match status" value="1"/>
</dbReference>
<comment type="caution">
    <text evidence="2">The sequence shown here is derived from an EMBL/GenBank/DDBJ whole genome shotgun (WGS) entry which is preliminary data.</text>
</comment>
<accession>A0ABN2VPJ2</accession>
<dbReference type="Pfam" id="PF13410">
    <property type="entry name" value="GST_C_2"/>
    <property type="match status" value="1"/>
</dbReference>
<name>A0ABN2VPJ2_9ACTN</name>
<protein>
    <submittedName>
        <fullName evidence="2">Glutathione S-transferase C-terminal domain-containing protein</fullName>
    </submittedName>
</protein>
<dbReference type="Gene3D" id="1.20.1050.10">
    <property type="match status" value="1"/>
</dbReference>
<organism evidence="2 3">
    <name type="scientific">Streptomyces albiaxialis</name>
    <dbReference type="NCBI Taxonomy" id="329523"/>
    <lineage>
        <taxon>Bacteria</taxon>
        <taxon>Bacillati</taxon>
        <taxon>Actinomycetota</taxon>
        <taxon>Actinomycetes</taxon>
        <taxon>Kitasatosporales</taxon>
        <taxon>Streptomycetaceae</taxon>
        <taxon>Streptomyces</taxon>
    </lineage>
</organism>
<dbReference type="Gene3D" id="3.40.30.10">
    <property type="entry name" value="Glutaredoxin"/>
    <property type="match status" value="1"/>
</dbReference>
<evidence type="ECO:0000256" key="1">
    <source>
        <dbReference type="SAM" id="MobiDB-lite"/>
    </source>
</evidence>
<evidence type="ECO:0000313" key="2">
    <source>
        <dbReference type="EMBL" id="GAA2068589.1"/>
    </source>
</evidence>
<dbReference type="SUPFAM" id="SSF47616">
    <property type="entry name" value="GST C-terminal domain-like"/>
    <property type="match status" value="1"/>
</dbReference>
<dbReference type="InterPro" id="IPR036282">
    <property type="entry name" value="Glutathione-S-Trfase_C_sf"/>
</dbReference>
<dbReference type="RefSeq" id="WP_344525707.1">
    <property type="nucleotide sequence ID" value="NZ_BAAAPE010000005.1"/>
</dbReference>
<dbReference type="PANTHER" id="PTHR32419:SF6">
    <property type="entry name" value="GLUTATHIONE S-TRANSFERASE OMEGA-LIKE 1-RELATED"/>
    <property type="match status" value="1"/>
</dbReference>
<sequence>MSLQPPNAEPSLRGRIGRDARSGHHPVPHRYRLHLALSCPRCLGLAVTHSLLGPDAAVRVSLLPAVPDAPDGEYAALRPLYEASAHRHRGPAVAPVLSDDWTGRIVSTHAPGILADLVRRFGGAEGSPLAPLTRGAERESEEVGRLCGRGIAAAAQRAGEPGAGEGDRERALATLLDSLGTLERRLAHDTHVLGDRLTVADVRVWVTLVQLDTVHRWHLDASAVHRVTAHPHLWAYARRLAAHPAFGGNLDLDGIARRHHARCRGEEAAGAAVRIVDWEAHLPGRAGNAERAASARDAAHRTAR</sequence>
<gene>
    <name evidence="2" type="ORF">GCM10009801_16950</name>
</gene>
<dbReference type="EMBL" id="BAAAPE010000005">
    <property type="protein sequence ID" value="GAA2068589.1"/>
    <property type="molecule type" value="Genomic_DNA"/>
</dbReference>